<dbReference type="InterPro" id="IPR014748">
    <property type="entry name" value="Enoyl-CoA_hydra_C"/>
</dbReference>
<keyword evidence="5" id="KW-1185">Reference proteome</keyword>
<name>A0A8H7UIS1_9FUNG</name>
<dbReference type="EMBL" id="JAEPRA010000003">
    <property type="protein sequence ID" value="KAG2187431.1"/>
    <property type="molecule type" value="Genomic_DNA"/>
</dbReference>
<dbReference type="InterPro" id="IPR001753">
    <property type="entry name" value="Enoyl-CoA_hydra/iso"/>
</dbReference>
<dbReference type="CDD" id="cd06558">
    <property type="entry name" value="crotonase-like"/>
    <property type="match status" value="1"/>
</dbReference>
<comment type="caution">
    <text evidence="4">The sequence shown here is derived from an EMBL/GenBank/DDBJ whole genome shotgun (WGS) entry which is preliminary data.</text>
</comment>
<evidence type="ECO:0000256" key="2">
    <source>
        <dbReference type="ARBA" id="ARBA00023140"/>
    </source>
</evidence>
<proteinExistence type="predicted"/>
<dbReference type="GO" id="GO:0005777">
    <property type="term" value="C:peroxisome"/>
    <property type="evidence" value="ECO:0007669"/>
    <property type="project" value="UniProtKB-SubCell"/>
</dbReference>
<reference evidence="4" key="1">
    <citation type="submission" date="2020-12" db="EMBL/GenBank/DDBJ databases">
        <title>Metabolic potential, ecology and presence of endohyphal bacteria is reflected in genomic diversity of Mucoromycotina.</title>
        <authorList>
            <person name="Muszewska A."/>
            <person name="Okrasinska A."/>
            <person name="Steczkiewicz K."/>
            <person name="Drgas O."/>
            <person name="Orlowska M."/>
            <person name="Perlinska-Lenart U."/>
            <person name="Aleksandrzak-Piekarczyk T."/>
            <person name="Szatraj K."/>
            <person name="Zielenkiewicz U."/>
            <person name="Pilsyk S."/>
            <person name="Malc E."/>
            <person name="Mieczkowski P."/>
            <person name="Kruszewska J.S."/>
            <person name="Biernat P."/>
            <person name="Pawlowska J."/>
        </authorList>
    </citation>
    <scope>NUCLEOTIDE SEQUENCE</scope>
    <source>
        <strain evidence="4">WA0000051536</strain>
    </source>
</reference>
<keyword evidence="3" id="KW-0413">Isomerase</keyword>
<dbReference type="OrthoDB" id="448450at2759"/>
<evidence type="ECO:0000256" key="3">
    <source>
        <dbReference type="ARBA" id="ARBA00023235"/>
    </source>
</evidence>
<evidence type="ECO:0000313" key="5">
    <source>
        <dbReference type="Proteomes" id="UP000612746"/>
    </source>
</evidence>
<keyword evidence="2" id="KW-0576">Peroxisome</keyword>
<dbReference type="Pfam" id="PF00378">
    <property type="entry name" value="ECH_1"/>
    <property type="match status" value="1"/>
</dbReference>
<dbReference type="PANTHER" id="PTHR43684:SF1">
    <property type="entry name" value="ENOYL-COA DELTA ISOMERASE 2"/>
    <property type="match status" value="1"/>
</dbReference>
<organism evidence="4 5">
    <name type="scientific">Umbelopsis vinacea</name>
    <dbReference type="NCBI Taxonomy" id="44442"/>
    <lineage>
        <taxon>Eukaryota</taxon>
        <taxon>Fungi</taxon>
        <taxon>Fungi incertae sedis</taxon>
        <taxon>Mucoromycota</taxon>
        <taxon>Mucoromycotina</taxon>
        <taxon>Umbelopsidomycetes</taxon>
        <taxon>Umbelopsidales</taxon>
        <taxon>Umbelopsidaceae</taxon>
        <taxon>Umbelopsis</taxon>
    </lineage>
</organism>
<gene>
    <name evidence="4" type="ORF">INT44_005119</name>
</gene>
<dbReference type="InterPro" id="IPR029045">
    <property type="entry name" value="ClpP/crotonase-like_dom_sf"/>
</dbReference>
<dbReference type="GO" id="GO:0004165">
    <property type="term" value="F:delta(3)-delta(2)-enoyl-CoA isomerase activity"/>
    <property type="evidence" value="ECO:0007669"/>
    <property type="project" value="UniProtKB-ARBA"/>
</dbReference>
<comment type="subcellular location">
    <subcellularLocation>
        <location evidence="1">Peroxisome</location>
    </subcellularLocation>
</comment>
<dbReference type="Gene3D" id="1.10.12.10">
    <property type="entry name" value="Lyase 2-enoyl-coa Hydratase, Chain A, domain 2"/>
    <property type="match status" value="1"/>
</dbReference>
<evidence type="ECO:0000256" key="1">
    <source>
        <dbReference type="ARBA" id="ARBA00004275"/>
    </source>
</evidence>
<evidence type="ECO:0008006" key="6">
    <source>
        <dbReference type="Google" id="ProtNLM"/>
    </source>
</evidence>
<dbReference type="SUPFAM" id="SSF52096">
    <property type="entry name" value="ClpP/crotonase"/>
    <property type="match status" value="1"/>
</dbReference>
<evidence type="ECO:0000313" key="4">
    <source>
        <dbReference type="EMBL" id="KAG2187431.1"/>
    </source>
</evidence>
<dbReference type="PANTHER" id="PTHR43684">
    <property type="match status" value="1"/>
</dbReference>
<dbReference type="AlphaFoldDB" id="A0A8H7UIS1"/>
<sequence>MAVDIPKLETFELKLHSTGVAEIIFNRPQRYNALSRLAYAEWLAAIRWAARCDEAKVTIITGNGKYYTSGQELTMPEPVADTNDSDDMVAIAKKGSANTKALIDEMINFPKLLIAAVNGPAIGFGVTTLALCDVVYSVPHATFKTPFMQLGFCAEGCSSLLFPRIMGPSRANEMLLMNRQFTAQELEQTGFIGRILPAEGFHDHVLKLATDAAKFSLEALKTTKKLVRDADRESLLKVNEIEIQRLAERMASDDCIQRLLEFVENSQKKKQQKLKSASKL</sequence>
<dbReference type="Gene3D" id="3.90.226.10">
    <property type="entry name" value="2-enoyl-CoA Hydratase, Chain A, domain 1"/>
    <property type="match status" value="1"/>
</dbReference>
<protein>
    <recommendedName>
        <fullName evidence="6">Enoyl-CoA delta isomerase 2, mitochondrial</fullName>
    </recommendedName>
</protein>
<dbReference type="InterPro" id="IPR051053">
    <property type="entry name" value="ECH/Chromodomain_protein"/>
</dbReference>
<dbReference type="Proteomes" id="UP000612746">
    <property type="component" value="Unassembled WGS sequence"/>
</dbReference>
<accession>A0A8H7UIS1</accession>